<organism evidence="2 3">
    <name type="scientific">Xylaria hypoxylon</name>
    <dbReference type="NCBI Taxonomy" id="37992"/>
    <lineage>
        <taxon>Eukaryota</taxon>
        <taxon>Fungi</taxon>
        <taxon>Dikarya</taxon>
        <taxon>Ascomycota</taxon>
        <taxon>Pezizomycotina</taxon>
        <taxon>Sordariomycetes</taxon>
        <taxon>Xylariomycetidae</taxon>
        <taxon>Xylariales</taxon>
        <taxon>Xylariaceae</taxon>
        <taxon>Xylaria</taxon>
    </lineage>
</organism>
<dbReference type="EMBL" id="SKBN01000076">
    <property type="protein sequence ID" value="TGJ84077.1"/>
    <property type="molecule type" value="Genomic_DNA"/>
</dbReference>
<accession>A0A4Z0YKI7</accession>
<sequence>MTTLSCPGGEVLSQNTANVDRKTRPPISIFHRFPWLPTELRVEIWETSAITSPLQVHSFLVEQCGPEEDDEFKLRYPHMLEKCLKSHIQRIDTVLPLLHTCSESRRTTFTRYSLVPLRDLLTTIPPVVYSGWDELDGMLRNFNFAVDWHQDTIFCNENFPFPSPDLPWAKYFRNATKLCMPLDEMMTFDVDWDESYEFATDLEKMIGDWVRSVLPIFSMAEEITFAITNILEKEHILNVEYWAGPQLGMTEGERRFTPLPHICVVGSDLDGGSQVLHRYPLEPTDWIIGDKHGNGLFWWESLLQHSIDSMRTFEKEIKRERPGMKLGMALDYRIVDNWIVECRETIINAGISGEFNFF</sequence>
<dbReference type="Proteomes" id="UP000297716">
    <property type="component" value="Unassembled WGS sequence"/>
</dbReference>
<keyword evidence="3" id="KW-1185">Reference proteome</keyword>
<dbReference type="InterPro" id="IPR045518">
    <property type="entry name" value="2EXR"/>
</dbReference>
<dbReference type="AlphaFoldDB" id="A0A4Z0YKI7"/>
<dbReference type="OrthoDB" id="3473305at2759"/>
<comment type="caution">
    <text evidence="2">The sequence shown here is derived from an EMBL/GenBank/DDBJ whole genome shotgun (WGS) entry which is preliminary data.</text>
</comment>
<gene>
    <name evidence="2" type="ORF">E0Z10_g4678</name>
</gene>
<feature type="domain" description="2EXR" evidence="1">
    <location>
        <begin position="30"/>
        <end position="118"/>
    </location>
</feature>
<evidence type="ECO:0000313" key="3">
    <source>
        <dbReference type="Proteomes" id="UP000297716"/>
    </source>
</evidence>
<dbReference type="Pfam" id="PF20150">
    <property type="entry name" value="2EXR"/>
    <property type="match status" value="1"/>
</dbReference>
<evidence type="ECO:0000313" key="2">
    <source>
        <dbReference type="EMBL" id="TGJ84077.1"/>
    </source>
</evidence>
<proteinExistence type="predicted"/>
<reference evidence="2 3" key="1">
    <citation type="submission" date="2019-03" db="EMBL/GenBank/DDBJ databases">
        <title>Draft genome sequence of Xylaria hypoxylon DSM 108379, a ubiquitous saprotrophic-parasitic fungi on hardwood.</title>
        <authorList>
            <person name="Buettner E."/>
            <person name="Leonhardt S."/>
            <person name="Gebauer A.M."/>
            <person name="Liers C."/>
            <person name="Hofrichter M."/>
            <person name="Kellner H."/>
        </authorList>
    </citation>
    <scope>NUCLEOTIDE SEQUENCE [LARGE SCALE GENOMIC DNA]</scope>
    <source>
        <strain evidence="2 3">DSM 108379</strain>
    </source>
</reference>
<name>A0A4Z0YKI7_9PEZI</name>
<evidence type="ECO:0000259" key="1">
    <source>
        <dbReference type="Pfam" id="PF20150"/>
    </source>
</evidence>
<protein>
    <recommendedName>
        <fullName evidence="1">2EXR domain-containing protein</fullName>
    </recommendedName>
</protein>